<dbReference type="GO" id="GO:0005975">
    <property type="term" value="P:carbohydrate metabolic process"/>
    <property type="evidence" value="ECO:0007669"/>
    <property type="project" value="InterPro"/>
</dbReference>
<keyword evidence="7" id="KW-1185">Reference proteome</keyword>
<comment type="caution">
    <text evidence="6">The sequence shown here is derived from an EMBL/GenBank/DDBJ whole genome shotgun (WGS) entry which is preliminary data.</text>
</comment>
<dbReference type="Gene3D" id="2.60.40.1180">
    <property type="entry name" value="Golgi alpha-mannosidase II"/>
    <property type="match status" value="2"/>
</dbReference>
<dbReference type="InterPro" id="IPR000322">
    <property type="entry name" value="Glyco_hydro_31_TIM"/>
</dbReference>
<dbReference type="InterPro" id="IPR017853">
    <property type="entry name" value="GH"/>
</dbReference>
<evidence type="ECO:0000259" key="4">
    <source>
        <dbReference type="Pfam" id="PF17137"/>
    </source>
</evidence>
<dbReference type="EMBL" id="JACHYB010000001">
    <property type="protein sequence ID" value="MBB3186535.1"/>
    <property type="molecule type" value="Genomic_DNA"/>
</dbReference>
<name>A0A7W5DP76_9PORP</name>
<accession>A0A7W5DP76</accession>
<evidence type="ECO:0000259" key="3">
    <source>
        <dbReference type="Pfam" id="PF01055"/>
    </source>
</evidence>
<sequence>MSTIVKTIFISLSLFCDIILMNAKENVPLEDNDRPTMIVSGAARFTLLTSHIIRMEYDSTRRFVNAPSFVVIHRDLPAIPYTQINQGQWLIIKTSTMELKYKIGSGKFNQENLQITYKQANGSPILWHPGMANNENLKGTFRTLDGMNGDTHEGDTIPTPFQNGLLSRNGWYLLDDSNNFLFDNSSWKWVKKRNNPELDLYFMGYGTNYKAILYDFTKIAGKIPLPPRYAFGYWWSRYWNYSDDELRTLVEKFKQYNIPLDVLIIDMDWHTAGWTGYTWNKSLFPDPEKFLQWLKGQHLKTALNLHPASGIAPTEAKYTEFAKAMSFDTTGHKNIPFECADKKYMSNLFNIVLNPLRKEGVDFWWLDWQQWPYSKEIAGLSNTWWLNYCFFTEMEQQTNLRPLLYHRWGGLGNHRYQIGFSGDVVISWKSLAFQPYFTATASNVLYGYWSHDLGGHWFGNVPDSLKKIDPEMYTRWMQYGVFSPIFRTHSTKDPRLNRVIWNFTGDYFNALYNAIHLRYALAPYIYTMSRKAYDTGISLCRPMYYDYPQNKEAYALKDEYMFGDNMLIKPVVTPAINGLSTVKVWLPAGNDWYEWSTGTLFKGGQIITRKFMIDQYPVYVKAGAIIPMYDDKVKNLQENSKDLIVKVFPGSSFSTRLYEDAGNNNDYQKGAYTFTKIQTEKEGNKVLRVTIYPRTGAFSGMIHNRNIEVQLYGSVIPDSVVLNGRLLSYNTDKKNDTWNYSGHDLTVHIRSNDVSCNSKTEFEIYYPSKQVDINGMIGEMHRLKKAVAFLKNSGSPIPDMLSGVNQTDIRIEYHPTHFNRLIHEFAMYYPQVGDLINQTIVNPSIAKQCSYYLVY</sequence>
<keyword evidence="2 6" id="KW-0378">Hydrolase</keyword>
<dbReference type="RefSeq" id="WP_183412416.1">
    <property type="nucleotide sequence ID" value="NZ_JACHYB010000001.1"/>
</dbReference>
<evidence type="ECO:0000259" key="5">
    <source>
        <dbReference type="Pfam" id="PF21365"/>
    </source>
</evidence>
<dbReference type="GO" id="GO:0004553">
    <property type="term" value="F:hydrolase activity, hydrolyzing O-glycosyl compounds"/>
    <property type="evidence" value="ECO:0007669"/>
    <property type="project" value="InterPro"/>
</dbReference>
<evidence type="ECO:0000256" key="2">
    <source>
        <dbReference type="RuleBase" id="RU361185"/>
    </source>
</evidence>
<dbReference type="AlphaFoldDB" id="A0A7W5DP76"/>
<feature type="domain" description="Glycosyl hydrolase family 31 C-terminal" evidence="5">
    <location>
        <begin position="536"/>
        <end position="626"/>
    </location>
</feature>
<keyword evidence="2" id="KW-0326">Glycosidase</keyword>
<feature type="domain" description="DUF5110" evidence="4">
    <location>
        <begin position="643"/>
        <end position="713"/>
    </location>
</feature>
<dbReference type="Pfam" id="PF17137">
    <property type="entry name" value="DUF5110"/>
    <property type="match status" value="1"/>
</dbReference>
<protein>
    <submittedName>
        <fullName evidence="6">Alpha-glucosidase (Family GH31 glycosyl hydrolase)</fullName>
    </submittedName>
</protein>
<evidence type="ECO:0000256" key="1">
    <source>
        <dbReference type="ARBA" id="ARBA00007806"/>
    </source>
</evidence>
<comment type="similarity">
    <text evidence="1 2">Belongs to the glycosyl hydrolase 31 family.</text>
</comment>
<dbReference type="SUPFAM" id="SSF51445">
    <property type="entry name" value="(Trans)glycosidases"/>
    <property type="match status" value="1"/>
</dbReference>
<dbReference type="SUPFAM" id="SSF51011">
    <property type="entry name" value="Glycosyl hydrolase domain"/>
    <property type="match status" value="1"/>
</dbReference>
<evidence type="ECO:0000313" key="6">
    <source>
        <dbReference type="EMBL" id="MBB3186535.1"/>
    </source>
</evidence>
<dbReference type="PANTHER" id="PTHR43863:SF2">
    <property type="entry name" value="MALTASE-GLUCOAMYLASE"/>
    <property type="match status" value="1"/>
</dbReference>
<dbReference type="InterPro" id="IPR033403">
    <property type="entry name" value="DUF5110"/>
</dbReference>
<gene>
    <name evidence="6" type="ORF">FHX64_000698</name>
</gene>
<organism evidence="6 7">
    <name type="scientific">Microbacter margulisiae</name>
    <dbReference type="NCBI Taxonomy" id="1350067"/>
    <lineage>
        <taxon>Bacteria</taxon>
        <taxon>Pseudomonadati</taxon>
        <taxon>Bacteroidota</taxon>
        <taxon>Bacteroidia</taxon>
        <taxon>Bacteroidales</taxon>
        <taxon>Porphyromonadaceae</taxon>
        <taxon>Microbacter</taxon>
    </lineage>
</organism>
<proteinExistence type="inferred from homology"/>
<dbReference type="PANTHER" id="PTHR43863">
    <property type="entry name" value="HYDROLASE, PUTATIVE (AFU_ORTHOLOGUE AFUA_1G03140)-RELATED"/>
    <property type="match status" value="1"/>
</dbReference>
<reference evidence="6 7" key="1">
    <citation type="submission" date="2020-08" db="EMBL/GenBank/DDBJ databases">
        <title>Genomic Encyclopedia of Type Strains, Phase IV (KMG-IV): sequencing the most valuable type-strain genomes for metagenomic binning, comparative biology and taxonomic classification.</title>
        <authorList>
            <person name="Goeker M."/>
        </authorList>
    </citation>
    <scope>NUCLEOTIDE SEQUENCE [LARGE SCALE GENOMIC DNA]</scope>
    <source>
        <strain evidence="6 7">DSM 27471</strain>
    </source>
</reference>
<dbReference type="Proteomes" id="UP000544222">
    <property type="component" value="Unassembled WGS sequence"/>
</dbReference>
<dbReference type="InterPro" id="IPR051816">
    <property type="entry name" value="Glycosyl_Hydrolase_31"/>
</dbReference>
<dbReference type="Gene3D" id="3.20.20.80">
    <property type="entry name" value="Glycosidases"/>
    <property type="match status" value="1"/>
</dbReference>
<dbReference type="Pfam" id="PF01055">
    <property type="entry name" value="Glyco_hydro_31_2nd"/>
    <property type="match status" value="1"/>
</dbReference>
<dbReference type="InterPro" id="IPR013780">
    <property type="entry name" value="Glyco_hydro_b"/>
</dbReference>
<evidence type="ECO:0000313" key="7">
    <source>
        <dbReference type="Proteomes" id="UP000544222"/>
    </source>
</evidence>
<dbReference type="CDD" id="cd06595">
    <property type="entry name" value="GH31_u1"/>
    <property type="match status" value="1"/>
</dbReference>
<dbReference type="InterPro" id="IPR048395">
    <property type="entry name" value="Glyco_hydro_31_C"/>
</dbReference>
<dbReference type="Pfam" id="PF21365">
    <property type="entry name" value="Glyco_hydro_31_3rd"/>
    <property type="match status" value="1"/>
</dbReference>
<feature type="domain" description="Glycoside hydrolase family 31 TIM barrel" evidence="3">
    <location>
        <begin position="224"/>
        <end position="528"/>
    </location>
</feature>